<name>A0AA40BE66_9PEZI</name>
<protein>
    <submittedName>
        <fullName evidence="2">Uncharacterized protein</fullName>
    </submittedName>
</protein>
<feature type="region of interest" description="Disordered" evidence="1">
    <location>
        <begin position="81"/>
        <end position="114"/>
    </location>
</feature>
<dbReference type="AlphaFoldDB" id="A0AA40BE66"/>
<feature type="region of interest" description="Disordered" evidence="1">
    <location>
        <begin position="31"/>
        <end position="55"/>
    </location>
</feature>
<comment type="caution">
    <text evidence="2">The sequence shown here is derived from an EMBL/GenBank/DDBJ whole genome shotgun (WGS) entry which is preliminary data.</text>
</comment>
<evidence type="ECO:0000256" key="1">
    <source>
        <dbReference type="SAM" id="MobiDB-lite"/>
    </source>
</evidence>
<feature type="compositionally biased region" description="Pro residues" evidence="1">
    <location>
        <begin position="152"/>
        <end position="170"/>
    </location>
</feature>
<dbReference type="EMBL" id="JAUKTV010000008">
    <property type="protein sequence ID" value="KAK0732613.1"/>
    <property type="molecule type" value="Genomic_DNA"/>
</dbReference>
<organism evidence="2 3">
    <name type="scientific">Apiosordaria backusii</name>
    <dbReference type="NCBI Taxonomy" id="314023"/>
    <lineage>
        <taxon>Eukaryota</taxon>
        <taxon>Fungi</taxon>
        <taxon>Dikarya</taxon>
        <taxon>Ascomycota</taxon>
        <taxon>Pezizomycotina</taxon>
        <taxon>Sordariomycetes</taxon>
        <taxon>Sordariomycetidae</taxon>
        <taxon>Sordariales</taxon>
        <taxon>Lasiosphaeriaceae</taxon>
        <taxon>Apiosordaria</taxon>
    </lineage>
</organism>
<gene>
    <name evidence="2" type="ORF">B0T21DRAFT_412779</name>
</gene>
<evidence type="ECO:0000313" key="3">
    <source>
        <dbReference type="Proteomes" id="UP001172159"/>
    </source>
</evidence>
<evidence type="ECO:0000313" key="2">
    <source>
        <dbReference type="EMBL" id="KAK0732613.1"/>
    </source>
</evidence>
<reference evidence="2" key="1">
    <citation type="submission" date="2023-06" db="EMBL/GenBank/DDBJ databases">
        <title>Genome-scale phylogeny and comparative genomics of the fungal order Sordariales.</title>
        <authorList>
            <consortium name="Lawrence Berkeley National Laboratory"/>
            <person name="Hensen N."/>
            <person name="Bonometti L."/>
            <person name="Westerberg I."/>
            <person name="Brannstrom I.O."/>
            <person name="Guillou S."/>
            <person name="Cros-Aarteil S."/>
            <person name="Calhoun S."/>
            <person name="Haridas S."/>
            <person name="Kuo A."/>
            <person name="Mondo S."/>
            <person name="Pangilinan J."/>
            <person name="Riley R."/>
            <person name="Labutti K."/>
            <person name="Andreopoulos B."/>
            <person name="Lipzen A."/>
            <person name="Chen C."/>
            <person name="Yanf M."/>
            <person name="Daum C."/>
            <person name="Ng V."/>
            <person name="Clum A."/>
            <person name="Steindorff A."/>
            <person name="Ohm R."/>
            <person name="Martin F."/>
            <person name="Silar P."/>
            <person name="Natvig D."/>
            <person name="Lalanne C."/>
            <person name="Gautier V."/>
            <person name="Ament-Velasquez S.L."/>
            <person name="Kruys A."/>
            <person name="Hutchinson M.I."/>
            <person name="Powell A.J."/>
            <person name="Barry K."/>
            <person name="Miller A.N."/>
            <person name="Grigoriev I.V."/>
            <person name="Debuchy R."/>
            <person name="Gladieux P."/>
            <person name="Thoren M.H."/>
            <person name="Johannesson H."/>
        </authorList>
    </citation>
    <scope>NUCLEOTIDE SEQUENCE</scope>
    <source>
        <strain evidence="2">CBS 540.89</strain>
    </source>
</reference>
<feature type="compositionally biased region" description="Basic residues" evidence="1">
    <location>
        <begin position="94"/>
        <end position="107"/>
    </location>
</feature>
<accession>A0AA40BE66</accession>
<feature type="region of interest" description="Disordered" evidence="1">
    <location>
        <begin position="129"/>
        <end position="178"/>
    </location>
</feature>
<keyword evidence="3" id="KW-1185">Reference proteome</keyword>
<dbReference type="Proteomes" id="UP001172159">
    <property type="component" value="Unassembled WGS sequence"/>
</dbReference>
<proteinExistence type="predicted"/>
<sequence length="178" mass="20002">MDIPSLLNHTNHLHSTPQAQRFYYLHSTRHTHRRAFSPPESHPRQPKAKPLTRDDKLEIRTLRKHCKWTYQQISQTTGKTIHQVQDALRGNLTPRKRGSKVGTRRRPRGDGGEELLKFRKPVVLRPDGIGVYHDDVSGYGGRGDGENISPALPSPPASPSPLPSPSPSPSPRIKLEVL</sequence>